<organism evidence="2 3">
    <name type="scientific">Alteromonas macleodii</name>
    <name type="common">Pseudoalteromonas macleodii</name>
    <dbReference type="NCBI Taxonomy" id="28108"/>
    <lineage>
        <taxon>Bacteria</taxon>
        <taxon>Pseudomonadati</taxon>
        <taxon>Pseudomonadota</taxon>
        <taxon>Gammaproteobacteria</taxon>
        <taxon>Alteromonadales</taxon>
        <taxon>Alteromonadaceae</taxon>
        <taxon>Alteromonas/Salinimonas group</taxon>
        <taxon>Alteromonas</taxon>
    </lineage>
</organism>
<name>A0AB36G1I6_ALTMA</name>
<gene>
    <name evidence="2" type="ORF">BFV95_1621</name>
</gene>
<feature type="signal peptide" evidence="1">
    <location>
        <begin position="1"/>
        <end position="21"/>
    </location>
</feature>
<sequence length="205" mass="21711">MTFIRMAMFVILSSVGLTANAAYINFDDYSINKFANQGADGTASTNAFGLELGLDGNTWIFINDTFSIDASSVLYFTFEATGNEAEWYGIGFDNDNSVTASSLFQFGGVDTTGANQLSAYSFGSGLVSYAVNVGDYLSGVFSQMVFVLDADNVSGASASFVNVELCSTGDFCETTAQSNVSVDTPSTAILFALSLCLICAGYRRI</sequence>
<comment type="caution">
    <text evidence="2">The sequence shown here is derived from an EMBL/GenBank/DDBJ whole genome shotgun (WGS) entry which is preliminary data.</text>
</comment>
<reference evidence="2 3" key="1">
    <citation type="submission" date="2016-09" db="EMBL/GenBank/DDBJ databases">
        <title>Draft Genome Sequence of four Alteromonas macleodii strains isolated from copper coupons and grown long-term at elevated copper levels.</title>
        <authorList>
            <person name="Cusick K."/>
            <person name="Dale J."/>
            <person name="Little B."/>
            <person name="Biffinger J."/>
        </authorList>
    </citation>
    <scope>NUCLEOTIDE SEQUENCE [LARGE SCALE GENOMIC DNA]</scope>
    <source>
        <strain evidence="2 3">KCP01</strain>
    </source>
</reference>
<proteinExistence type="predicted"/>
<accession>A0AB36G1I6</accession>
<evidence type="ECO:0000313" key="2">
    <source>
        <dbReference type="EMBL" id="OES33861.1"/>
    </source>
</evidence>
<keyword evidence="3" id="KW-1185">Reference proteome</keyword>
<protein>
    <recommendedName>
        <fullName evidence="4">DOMON domain-containing protein</fullName>
    </recommendedName>
</protein>
<dbReference type="AlphaFoldDB" id="A0AB36G1I6"/>
<dbReference type="EMBL" id="MIPY01000008">
    <property type="protein sequence ID" value="OES33861.1"/>
    <property type="molecule type" value="Genomic_DNA"/>
</dbReference>
<dbReference type="Proteomes" id="UP000095392">
    <property type="component" value="Unassembled WGS sequence"/>
</dbReference>
<evidence type="ECO:0000313" key="3">
    <source>
        <dbReference type="Proteomes" id="UP000095392"/>
    </source>
</evidence>
<feature type="chain" id="PRO_5044311674" description="DOMON domain-containing protein" evidence="1">
    <location>
        <begin position="22"/>
        <end position="205"/>
    </location>
</feature>
<dbReference type="RefSeq" id="WP_069944114.1">
    <property type="nucleotide sequence ID" value="NZ_MIPW01000006.1"/>
</dbReference>
<evidence type="ECO:0000256" key="1">
    <source>
        <dbReference type="SAM" id="SignalP"/>
    </source>
</evidence>
<keyword evidence="1" id="KW-0732">Signal</keyword>
<evidence type="ECO:0008006" key="4">
    <source>
        <dbReference type="Google" id="ProtNLM"/>
    </source>
</evidence>